<reference evidence="4" key="2">
    <citation type="submission" date="2017-01" db="EMBL/GenBank/DDBJ databases">
        <authorList>
            <person name="Poblete-Castro I."/>
        </authorList>
    </citation>
    <scope>NUCLEOTIDE SEQUENCE [LARGE SCALE GENOMIC DNA]</scope>
    <source>
        <strain evidence="4">DSM 18361 / CCUG 53116 / MT1</strain>
    </source>
</reference>
<organism evidence="3 5">
    <name type="scientific">Pseudomonas reinekei</name>
    <dbReference type="NCBI Taxonomy" id="395598"/>
    <lineage>
        <taxon>Bacteria</taxon>
        <taxon>Pseudomonadati</taxon>
        <taxon>Pseudomonadota</taxon>
        <taxon>Gammaproteobacteria</taxon>
        <taxon>Pseudomonadales</taxon>
        <taxon>Pseudomonadaceae</taxon>
        <taxon>Pseudomonas</taxon>
    </lineage>
</organism>
<dbReference type="RefSeq" id="WP_075948832.1">
    <property type="nucleotide sequence ID" value="NZ_LT629709.1"/>
</dbReference>
<dbReference type="Proteomes" id="UP000460142">
    <property type="component" value="Unassembled WGS sequence"/>
</dbReference>
<protein>
    <submittedName>
        <fullName evidence="3">Uncharacterized protein</fullName>
    </submittedName>
</protein>
<evidence type="ECO:0000313" key="4">
    <source>
        <dbReference type="Proteomes" id="UP000186756"/>
    </source>
</evidence>
<dbReference type="EMBL" id="LT629709">
    <property type="protein sequence ID" value="SDP40228.1"/>
    <property type="molecule type" value="Genomic_DNA"/>
</dbReference>
<keyword evidence="4" id="KW-1185">Reference proteome</keyword>
<reference evidence="3 5" key="1">
    <citation type="submission" date="2016-10" db="EMBL/GenBank/DDBJ databases">
        <authorList>
            <person name="de Groot N.N."/>
        </authorList>
    </citation>
    <scope>NUCLEOTIDE SEQUENCE [LARGE SCALE GENOMIC DNA]</scope>
    <source>
        <strain evidence="3 5">BS3776</strain>
    </source>
</reference>
<name>A0A1H0SG52_PSERE</name>
<accession>A0A1H0SG52</accession>
<gene>
    <name evidence="2" type="ORF">BVK86_24470</name>
    <name evidence="1" type="ORF">F7R15_25200</name>
    <name evidence="3" type="ORF">SAMN04490202_4093</name>
</gene>
<reference evidence="1 6" key="4">
    <citation type="submission" date="2019-09" db="EMBL/GenBank/DDBJ databases">
        <title>Draft genome sequences of 48 bacterial type strains from the CCUG.</title>
        <authorList>
            <person name="Tunovic T."/>
            <person name="Pineiro-Iglesias B."/>
            <person name="Unosson C."/>
            <person name="Inganas E."/>
            <person name="Ohlen M."/>
            <person name="Cardew S."/>
            <person name="Jensie-Markopoulos S."/>
            <person name="Salva-Serra F."/>
            <person name="Jaen-Luchoro D."/>
            <person name="Karlsson R."/>
            <person name="Svensson-Stadler L."/>
            <person name="Chun J."/>
            <person name="Moore E."/>
        </authorList>
    </citation>
    <scope>NUCLEOTIDE SEQUENCE [LARGE SCALE GENOMIC DNA]</scope>
    <source>
        <strain evidence="1 6">CCUG 53116</strain>
    </source>
</reference>
<evidence type="ECO:0000313" key="1">
    <source>
        <dbReference type="EMBL" id="KAB0481607.1"/>
    </source>
</evidence>
<dbReference type="EMBL" id="MSTQ01000020">
    <property type="protein sequence ID" value="OLT99834.1"/>
    <property type="molecule type" value="Genomic_DNA"/>
</dbReference>
<sequence length="166" mass="18054">MNINYPVLSMRAEAYFVKNPLEMTNSYTKTTAEDASDVLALNGKLSLDELKNSLKGYDFTSVSTYELAKVGSLLRENGLIDNYVSIIFTSGSMATDDNGHQAGADVKFNAIAMLNQMLEERLEHGATEAAGFHEFTKGLIRANHVLGALSYFASSVQSDLSISIQA</sequence>
<dbReference type="AlphaFoldDB" id="A0A1H0SG52"/>
<dbReference type="OrthoDB" id="7022702at2"/>
<evidence type="ECO:0000313" key="3">
    <source>
        <dbReference type="EMBL" id="SDP40228.1"/>
    </source>
</evidence>
<evidence type="ECO:0000313" key="6">
    <source>
        <dbReference type="Proteomes" id="UP000460142"/>
    </source>
</evidence>
<proteinExistence type="predicted"/>
<evidence type="ECO:0000313" key="2">
    <source>
        <dbReference type="EMBL" id="OLT99834.1"/>
    </source>
</evidence>
<dbReference type="EMBL" id="VZPS01000023">
    <property type="protein sequence ID" value="KAB0481607.1"/>
    <property type="molecule type" value="Genomic_DNA"/>
</dbReference>
<dbReference type="Proteomes" id="UP000198549">
    <property type="component" value="Chromosome I"/>
</dbReference>
<reference evidence="2" key="3">
    <citation type="submission" date="2017-01" db="EMBL/GenBank/DDBJ databases">
        <authorList>
            <person name="Mah S.A."/>
            <person name="Swanson W.J."/>
            <person name="Moy G.W."/>
            <person name="Vacquier V.D."/>
        </authorList>
    </citation>
    <scope>NUCLEOTIDE SEQUENCE [LARGE SCALE GENOMIC DNA]</scope>
    <source>
        <strain evidence="2">MT1</strain>
    </source>
</reference>
<dbReference type="Proteomes" id="UP000186756">
    <property type="component" value="Unassembled WGS sequence"/>
</dbReference>
<evidence type="ECO:0000313" key="5">
    <source>
        <dbReference type="Proteomes" id="UP000198549"/>
    </source>
</evidence>